<evidence type="ECO:0000313" key="3">
    <source>
        <dbReference type="Proteomes" id="UP000266721"/>
    </source>
</evidence>
<dbReference type="Proteomes" id="UP000266721">
    <property type="component" value="Unassembled WGS sequence"/>
</dbReference>
<organism evidence="2 3">
    <name type="scientific">Mytilus galloprovincialis</name>
    <name type="common">Mediterranean mussel</name>
    <dbReference type="NCBI Taxonomy" id="29158"/>
    <lineage>
        <taxon>Eukaryota</taxon>
        <taxon>Metazoa</taxon>
        <taxon>Spiralia</taxon>
        <taxon>Lophotrochozoa</taxon>
        <taxon>Mollusca</taxon>
        <taxon>Bivalvia</taxon>
        <taxon>Autobranchia</taxon>
        <taxon>Pteriomorphia</taxon>
        <taxon>Mytilida</taxon>
        <taxon>Mytiloidea</taxon>
        <taxon>Mytilidae</taxon>
        <taxon>Mytilinae</taxon>
        <taxon>Mytilus</taxon>
    </lineage>
</organism>
<keyword evidence="1" id="KW-1133">Transmembrane helix</keyword>
<comment type="caution">
    <text evidence="2">The sequence shown here is derived from an EMBL/GenBank/DDBJ whole genome shotgun (WGS) entry which is preliminary data.</text>
</comment>
<name>A0A3L5TRM2_MYTGA</name>
<proteinExistence type="predicted"/>
<accession>A0A3L5TRM2</accession>
<keyword evidence="1" id="KW-0812">Transmembrane</keyword>
<keyword evidence="3" id="KW-1185">Reference proteome</keyword>
<gene>
    <name evidence="2" type="ORF">AM593_05258</name>
</gene>
<feature type="non-terminal residue" evidence="2">
    <location>
        <position position="1"/>
    </location>
</feature>
<keyword evidence="1" id="KW-0472">Membrane</keyword>
<feature type="transmembrane region" description="Helical" evidence="1">
    <location>
        <begin position="125"/>
        <end position="151"/>
    </location>
</feature>
<dbReference type="AlphaFoldDB" id="A0A3L5TRM2"/>
<protein>
    <recommendedName>
        <fullName evidence="4">SEA domain-containing protein</fullName>
    </recommendedName>
</protein>
<evidence type="ECO:0000256" key="1">
    <source>
        <dbReference type="SAM" id="Phobius"/>
    </source>
</evidence>
<evidence type="ECO:0008006" key="4">
    <source>
        <dbReference type="Google" id="ProtNLM"/>
    </source>
</evidence>
<dbReference type="EMBL" id="KV588386">
    <property type="protein sequence ID" value="OPL28935.1"/>
    <property type="molecule type" value="Genomic_DNA"/>
</dbReference>
<sequence>LTTYYSNSAATKDDFNRVILYRISKGSLIANHAVIMNSTSTNVQNNVAAATNNLVNGGATLTIDNQAAGASTAAIYAPGGNATVTGATTICGTFNTLNTCPTGQECSIDGNGVPYCAPIESTDNFPLIVGLGVGIPLFFIVLALIIVLCVYNSKRHKSNSLDDDDLDRTMPAHEGFFSGAIPGRFNSWNRPGDSAFHGRWDDESVDSERGAYDNEMLRGKDPYVYDNNKGGKPASFSWDFIFQSLPGNGQKKGGGPSTNA</sequence>
<reference evidence="2 3" key="1">
    <citation type="journal article" date="2016" name="PLoS ONE">
        <title>A First Insight into the Genome of the Filter-Feeder Mussel Mytilus galloprovincialis.</title>
        <authorList>
            <person name="Murgarella M."/>
            <person name="Puiu D."/>
            <person name="Novoa B."/>
            <person name="Figueras A."/>
            <person name="Posada D."/>
            <person name="Canchaya C."/>
        </authorList>
    </citation>
    <scope>NUCLEOTIDE SEQUENCE [LARGE SCALE GENOMIC DNA]</scope>
    <source>
        <tissue evidence="2">Muscle</tissue>
    </source>
</reference>
<evidence type="ECO:0000313" key="2">
    <source>
        <dbReference type="EMBL" id="OPL28935.1"/>
    </source>
</evidence>